<dbReference type="PROSITE" id="PS00232">
    <property type="entry name" value="CADHERIN_1"/>
    <property type="match status" value="1"/>
</dbReference>
<evidence type="ECO:0000256" key="4">
    <source>
        <dbReference type="ARBA" id="ARBA00022837"/>
    </source>
</evidence>
<keyword evidence="6" id="KW-1133">Transmembrane helix</keyword>
<name>A0A3P7ICL2_STRVU</name>
<dbReference type="InterPro" id="IPR050971">
    <property type="entry name" value="Cadherin-domain_protein"/>
</dbReference>
<comment type="subcellular location">
    <subcellularLocation>
        <location evidence="1">Membrane</location>
    </subcellularLocation>
</comment>
<reference evidence="10 11" key="1">
    <citation type="submission" date="2018-11" db="EMBL/GenBank/DDBJ databases">
        <authorList>
            <consortium name="Pathogen Informatics"/>
        </authorList>
    </citation>
    <scope>NUCLEOTIDE SEQUENCE [LARGE SCALE GENOMIC DNA]</scope>
</reference>
<dbReference type="PANTHER" id="PTHR24025">
    <property type="entry name" value="DESMOGLEIN FAMILY MEMBER"/>
    <property type="match status" value="1"/>
</dbReference>
<sequence>MTPDDRSFSLEFIAGSPPYESVAVLKITMSNVDDNPPVLDKEGLNNEVPIPENLPPSTVIAKLKLTDADDPAEFSKFAVEKSGFGSELYTASIVNGSLIVAVAENAILDREAMERQTVHLTVKDGAGNQDSATLFIRLLDVNDNAPRFSQDQYAMQVVDNWPPGVVIDRLTATDSDTGKNARVIYSLATESAKCEFLRVNN</sequence>
<dbReference type="InterPro" id="IPR002126">
    <property type="entry name" value="Cadherin-like_dom"/>
</dbReference>
<dbReference type="Gene3D" id="2.60.40.60">
    <property type="entry name" value="Cadherins"/>
    <property type="match status" value="2"/>
</dbReference>
<dbReference type="PANTHER" id="PTHR24025:SF23">
    <property type="entry name" value="NEURAL-CADHERIN"/>
    <property type="match status" value="1"/>
</dbReference>
<dbReference type="GO" id="GO:0007156">
    <property type="term" value="P:homophilic cell adhesion via plasma membrane adhesion molecules"/>
    <property type="evidence" value="ECO:0007669"/>
    <property type="project" value="InterPro"/>
</dbReference>
<evidence type="ECO:0000256" key="2">
    <source>
        <dbReference type="ARBA" id="ARBA00022692"/>
    </source>
</evidence>
<keyword evidence="7" id="KW-0472">Membrane</keyword>
<proteinExistence type="predicted"/>
<dbReference type="GO" id="GO:0005509">
    <property type="term" value="F:calcium ion binding"/>
    <property type="evidence" value="ECO:0007669"/>
    <property type="project" value="UniProtKB-UniRule"/>
</dbReference>
<evidence type="ECO:0000313" key="10">
    <source>
        <dbReference type="EMBL" id="VDM70981.1"/>
    </source>
</evidence>
<evidence type="ECO:0000313" key="11">
    <source>
        <dbReference type="Proteomes" id="UP000270094"/>
    </source>
</evidence>
<evidence type="ECO:0000259" key="9">
    <source>
        <dbReference type="PROSITE" id="PS50268"/>
    </source>
</evidence>
<keyword evidence="4 8" id="KW-0106">Calcium</keyword>
<dbReference type="GO" id="GO:0005886">
    <property type="term" value="C:plasma membrane"/>
    <property type="evidence" value="ECO:0007669"/>
    <property type="project" value="InterPro"/>
</dbReference>
<dbReference type="PROSITE" id="PS50268">
    <property type="entry name" value="CADHERIN_2"/>
    <property type="match status" value="2"/>
</dbReference>
<keyword evidence="11" id="KW-1185">Reference proteome</keyword>
<dbReference type="Proteomes" id="UP000270094">
    <property type="component" value="Unassembled WGS sequence"/>
</dbReference>
<dbReference type="EMBL" id="UYYB01018381">
    <property type="protein sequence ID" value="VDM70981.1"/>
    <property type="molecule type" value="Genomic_DNA"/>
</dbReference>
<evidence type="ECO:0000256" key="3">
    <source>
        <dbReference type="ARBA" id="ARBA00022737"/>
    </source>
</evidence>
<dbReference type="InterPro" id="IPR015919">
    <property type="entry name" value="Cadherin-like_sf"/>
</dbReference>
<dbReference type="CDD" id="cd11304">
    <property type="entry name" value="Cadherin_repeat"/>
    <property type="match status" value="2"/>
</dbReference>
<feature type="domain" description="Cadherin" evidence="9">
    <location>
        <begin position="42"/>
        <end position="148"/>
    </location>
</feature>
<evidence type="ECO:0000256" key="6">
    <source>
        <dbReference type="ARBA" id="ARBA00022989"/>
    </source>
</evidence>
<evidence type="ECO:0000256" key="7">
    <source>
        <dbReference type="ARBA" id="ARBA00023136"/>
    </source>
</evidence>
<keyword evidence="3" id="KW-0677">Repeat</keyword>
<dbReference type="InterPro" id="IPR020894">
    <property type="entry name" value="Cadherin_CS"/>
</dbReference>
<accession>A0A3P7ICL2</accession>
<dbReference type="SUPFAM" id="SSF49313">
    <property type="entry name" value="Cadherin-like"/>
    <property type="match status" value="2"/>
</dbReference>
<organism evidence="10 11">
    <name type="scientific">Strongylus vulgaris</name>
    <name type="common">Blood worm</name>
    <dbReference type="NCBI Taxonomy" id="40348"/>
    <lineage>
        <taxon>Eukaryota</taxon>
        <taxon>Metazoa</taxon>
        <taxon>Ecdysozoa</taxon>
        <taxon>Nematoda</taxon>
        <taxon>Chromadorea</taxon>
        <taxon>Rhabditida</taxon>
        <taxon>Rhabditina</taxon>
        <taxon>Rhabditomorpha</taxon>
        <taxon>Strongyloidea</taxon>
        <taxon>Strongylidae</taxon>
        <taxon>Strongylus</taxon>
    </lineage>
</organism>
<dbReference type="SMART" id="SM00112">
    <property type="entry name" value="CA"/>
    <property type="match status" value="1"/>
</dbReference>
<feature type="domain" description="Cadherin" evidence="9">
    <location>
        <begin position="149"/>
        <end position="200"/>
    </location>
</feature>
<dbReference type="PRINTS" id="PR00205">
    <property type="entry name" value="CADHERIN"/>
</dbReference>
<evidence type="ECO:0000256" key="1">
    <source>
        <dbReference type="ARBA" id="ARBA00004370"/>
    </source>
</evidence>
<evidence type="ECO:0000256" key="8">
    <source>
        <dbReference type="PROSITE-ProRule" id="PRU00043"/>
    </source>
</evidence>
<protein>
    <recommendedName>
        <fullName evidence="9">Cadherin domain-containing protein</fullName>
    </recommendedName>
</protein>
<dbReference type="GO" id="GO:0005911">
    <property type="term" value="C:cell-cell junction"/>
    <property type="evidence" value="ECO:0007669"/>
    <property type="project" value="TreeGrafter"/>
</dbReference>
<keyword evidence="5" id="KW-0130">Cell adhesion</keyword>
<dbReference type="OrthoDB" id="5834527at2759"/>
<keyword evidence="2" id="KW-0812">Transmembrane</keyword>
<gene>
    <name evidence="10" type="ORF">SVUK_LOCUS5979</name>
</gene>
<dbReference type="AlphaFoldDB" id="A0A3P7ICL2"/>
<evidence type="ECO:0000256" key="5">
    <source>
        <dbReference type="ARBA" id="ARBA00022889"/>
    </source>
</evidence>